<comment type="caution">
    <text evidence="2">The sequence shown here is derived from an EMBL/GenBank/DDBJ whole genome shotgun (WGS) entry which is preliminary data.</text>
</comment>
<feature type="compositionally biased region" description="Basic and acidic residues" evidence="1">
    <location>
        <begin position="10"/>
        <end position="41"/>
    </location>
</feature>
<evidence type="ECO:0000313" key="3">
    <source>
        <dbReference type="Proteomes" id="UP001175353"/>
    </source>
</evidence>
<dbReference type="EMBL" id="JAUJLE010000464">
    <property type="protein sequence ID" value="KAK0955581.1"/>
    <property type="molecule type" value="Genomic_DNA"/>
</dbReference>
<dbReference type="AlphaFoldDB" id="A0AAN6JYD6"/>
<evidence type="ECO:0000313" key="2">
    <source>
        <dbReference type="EMBL" id="KAK0955581.1"/>
    </source>
</evidence>
<evidence type="ECO:0000256" key="1">
    <source>
        <dbReference type="SAM" id="MobiDB-lite"/>
    </source>
</evidence>
<name>A0AAN6JYD6_9PEZI</name>
<dbReference type="Proteomes" id="UP001175353">
    <property type="component" value="Unassembled WGS sequence"/>
</dbReference>
<accession>A0AAN6JYD6</accession>
<protein>
    <submittedName>
        <fullName evidence="2">Uncharacterized protein</fullName>
    </submittedName>
</protein>
<sequence>MSIFKRKTKGEKVATEKAKKESKADGKKPARADKPTQERHAQPYKPTHAAADAIRKPGAVNGSRHLSKNAASLGRRLWHCYRVVLFQRPPTFFSPDYATLSIDPTSPGPAAAFRELVADIANPGSAVDGDKIRMLSLASLSALSPAIWQAVLLAPAPSQISRSPWKSDFVELALHKWLRSHHDDIEPGARVLYHLINIALKINPAVLRSFAHSPVANTVGSLAAPDVECFQSGIVKWFRGRQGASATWNAEQLMDCAEAAGKLKSGIESDSNAVWTAIEHSAASPGIGINMVHVPYAVYYATLVLWCRAAVLDARNARSKQAHLTRGMYVLSGLDLRIASLLERALGRIQA</sequence>
<organism evidence="2 3">
    <name type="scientific">Friedmanniomyces endolithicus</name>
    <dbReference type="NCBI Taxonomy" id="329885"/>
    <lineage>
        <taxon>Eukaryota</taxon>
        <taxon>Fungi</taxon>
        <taxon>Dikarya</taxon>
        <taxon>Ascomycota</taxon>
        <taxon>Pezizomycotina</taxon>
        <taxon>Dothideomycetes</taxon>
        <taxon>Dothideomycetidae</taxon>
        <taxon>Mycosphaerellales</taxon>
        <taxon>Teratosphaeriaceae</taxon>
        <taxon>Friedmanniomyces</taxon>
    </lineage>
</organism>
<gene>
    <name evidence="2" type="ORF">LTR91_022788</name>
</gene>
<proteinExistence type="predicted"/>
<reference evidence="2" key="1">
    <citation type="submission" date="2023-06" db="EMBL/GenBank/DDBJ databases">
        <title>Black Yeasts Isolated from many extreme environments.</title>
        <authorList>
            <person name="Coleine C."/>
            <person name="Stajich J.E."/>
            <person name="Selbmann L."/>
        </authorList>
    </citation>
    <scope>NUCLEOTIDE SEQUENCE</scope>
    <source>
        <strain evidence="2">CCFEE 5200</strain>
    </source>
</reference>
<keyword evidence="3" id="KW-1185">Reference proteome</keyword>
<feature type="region of interest" description="Disordered" evidence="1">
    <location>
        <begin position="1"/>
        <end position="65"/>
    </location>
</feature>